<feature type="compositionally biased region" description="Basic and acidic residues" evidence="1">
    <location>
        <begin position="56"/>
        <end position="80"/>
    </location>
</feature>
<feature type="region of interest" description="Disordered" evidence="1">
    <location>
        <begin position="43"/>
        <end position="87"/>
    </location>
</feature>
<accession>A0A1H3UIT0</accession>
<protein>
    <submittedName>
        <fullName evidence="2">Uncharacterized protein</fullName>
    </submittedName>
</protein>
<feature type="compositionally biased region" description="Polar residues" evidence="1">
    <location>
        <begin position="7"/>
        <end position="19"/>
    </location>
</feature>
<gene>
    <name evidence="2" type="ORF">SAMN05421736_12220</name>
</gene>
<evidence type="ECO:0000313" key="2">
    <source>
        <dbReference type="EMBL" id="SDZ62402.1"/>
    </source>
</evidence>
<dbReference type="EMBL" id="FNPI01000022">
    <property type="protein sequence ID" value="SDZ62402.1"/>
    <property type="molecule type" value="Genomic_DNA"/>
</dbReference>
<keyword evidence="3" id="KW-1185">Reference proteome</keyword>
<proteinExistence type="predicted"/>
<sequence>MAGLSSGAYTKTYVSSAETTQRRDSQTLFPGLFEQPLSKCEFKKEDTTAARRSRRGRVEQRSVHENVREQRRDNTTKRFADAVSRTF</sequence>
<reference evidence="3" key="1">
    <citation type="submission" date="2016-10" db="EMBL/GenBank/DDBJ databases">
        <authorList>
            <person name="Varghese N."/>
            <person name="Submissions S."/>
        </authorList>
    </citation>
    <scope>NUCLEOTIDE SEQUENCE [LARGE SCALE GENOMIC DNA]</scope>
    <source>
        <strain evidence="3">SP</strain>
    </source>
</reference>
<dbReference type="AlphaFoldDB" id="A0A1H3UIT0"/>
<dbReference type="STRING" id="1503961.SAMN05421736_12220"/>
<name>A0A1H3UIT0_9BACI</name>
<dbReference type="Proteomes" id="UP000198935">
    <property type="component" value="Unassembled WGS sequence"/>
</dbReference>
<evidence type="ECO:0000256" key="1">
    <source>
        <dbReference type="SAM" id="MobiDB-lite"/>
    </source>
</evidence>
<organism evidence="2 3">
    <name type="scientific">Evansella caseinilytica</name>
    <dbReference type="NCBI Taxonomy" id="1503961"/>
    <lineage>
        <taxon>Bacteria</taxon>
        <taxon>Bacillati</taxon>
        <taxon>Bacillota</taxon>
        <taxon>Bacilli</taxon>
        <taxon>Bacillales</taxon>
        <taxon>Bacillaceae</taxon>
        <taxon>Evansella</taxon>
    </lineage>
</organism>
<evidence type="ECO:0000313" key="3">
    <source>
        <dbReference type="Proteomes" id="UP000198935"/>
    </source>
</evidence>
<feature type="region of interest" description="Disordered" evidence="1">
    <location>
        <begin position="1"/>
        <end position="30"/>
    </location>
</feature>